<feature type="domain" description="Peptidase S1" evidence="2">
    <location>
        <begin position="241"/>
        <end position="493"/>
    </location>
</feature>
<protein>
    <submittedName>
        <fullName evidence="4 5">Serine protease gd-like isoform X1</fullName>
    </submittedName>
</protein>
<dbReference type="InterPro" id="IPR051333">
    <property type="entry name" value="CLIP_Serine_Protease"/>
</dbReference>
<feature type="region of interest" description="Disordered" evidence="1">
    <location>
        <begin position="206"/>
        <end position="228"/>
    </location>
</feature>
<dbReference type="Gene3D" id="2.40.10.10">
    <property type="entry name" value="Trypsin-like serine proteases"/>
    <property type="match status" value="1"/>
</dbReference>
<feature type="compositionally biased region" description="Low complexity" evidence="1">
    <location>
        <begin position="212"/>
        <end position="223"/>
    </location>
</feature>
<dbReference type="RefSeq" id="XP_014489297.1">
    <property type="nucleotide sequence ID" value="XM_014633811.1"/>
</dbReference>
<dbReference type="OrthoDB" id="238681at2759"/>
<reference evidence="4 5" key="1">
    <citation type="submission" date="2025-04" db="UniProtKB">
        <authorList>
            <consortium name="RefSeq"/>
        </authorList>
    </citation>
    <scope>IDENTIFICATION</scope>
</reference>
<dbReference type="CDD" id="cd00190">
    <property type="entry name" value="Tryp_SPc"/>
    <property type="match status" value="1"/>
</dbReference>
<dbReference type="SMART" id="SM00020">
    <property type="entry name" value="Tryp_SPc"/>
    <property type="match status" value="1"/>
</dbReference>
<dbReference type="GO" id="GO:0006508">
    <property type="term" value="P:proteolysis"/>
    <property type="evidence" value="ECO:0007669"/>
    <property type="project" value="InterPro"/>
</dbReference>
<dbReference type="InterPro" id="IPR043504">
    <property type="entry name" value="Peptidase_S1_PA_chymotrypsin"/>
</dbReference>
<dbReference type="RefSeq" id="XP_014489296.1">
    <property type="nucleotide sequence ID" value="XM_014633810.1"/>
</dbReference>
<dbReference type="Proteomes" id="UP000515204">
    <property type="component" value="Unplaced"/>
</dbReference>
<name>A0A6P3YHK6_DINQU</name>
<evidence type="ECO:0000313" key="4">
    <source>
        <dbReference type="RefSeq" id="XP_014489296.1"/>
    </source>
</evidence>
<dbReference type="GeneID" id="106752248"/>
<dbReference type="PANTHER" id="PTHR24260">
    <property type="match status" value="1"/>
</dbReference>
<dbReference type="KEGG" id="dqu:106752248"/>
<evidence type="ECO:0000313" key="5">
    <source>
        <dbReference type="RefSeq" id="XP_014489297.1"/>
    </source>
</evidence>
<dbReference type="SUPFAM" id="SSF50494">
    <property type="entry name" value="Trypsin-like serine proteases"/>
    <property type="match status" value="1"/>
</dbReference>
<dbReference type="Pfam" id="PF00089">
    <property type="entry name" value="Trypsin"/>
    <property type="match status" value="1"/>
</dbReference>
<organism evidence="3 5">
    <name type="scientific">Dinoponera quadriceps</name>
    <name type="common">South American ant</name>
    <dbReference type="NCBI Taxonomy" id="609295"/>
    <lineage>
        <taxon>Eukaryota</taxon>
        <taxon>Metazoa</taxon>
        <taxon>Ecdysozoa</taxon>
        <taxon>Arthropoda</taxon>
        <taxon>Hexapoda</taxon>
        <taxon>Insecta</taxon>
        <taxon>Pterygota</taxon>
        <taxon>Neoptera</taxon>
        <taxon>Endopterygota</taxon>
        <taxon>Hymenoptera</taxon>
        <taxon>Apocrita</taxon>
        <taxon>Aculeata</taxon>
        <taxon>Formicoidea</taxon>
        <taxon>Formicidae</taxon>
        <taxon>Ponerinae</taxon>
        <taxon>Ponerini</taxon>
        <taxon>Dinoponera</taxon>
    </lineage>
</organism>
<proteinExistence type="predicted"/>
<accession>A0A6P3YHK6</accession>
<gene>
    <name evidence="4 5" type="primary">LOC106752248</name>
</gene>
<sequence length="495" mass="56527">MDITWMLQATYVSMMAHWKKVPLASFALTRATFSFTMDKFSVVTALLLQLSRMLMEVSGQSACLEYFTYIYDPSINEIVGQIQILSPPKNVELHLRVSLSIATSLPTDYVGELELTRSIDDSIKIVQQGGPLTYRIYFPLRQPLPILTSIKLNNQVYCTGPRALGNIVTSIVLLHTLFPPMIIPSMQNVSSDVRLEDTQTYTDASQLSTRLQQQPHQPHQPQPSEKYNECGRNINVRETNIYFDMTTKTSPGQWSWLVAFFFVENDFRFKCFGSLVTHKHILTVAHCFKNSEERSQNIPPSAMLAYLGRDWQHDGKNMGCTFRELESYKAHPDYKHQWSGDSDLAIVVLRTSVEYSPTIRPICLWTGSSDLQDMVNKSALSLGFGKDVDMKVNLKTPRIEEIPIVSQEECEQRDRRFASFISNRTFCAVLKGKNLLPIDSGSNLVLHNFTTDRYELRGMATRILYNGNNCNTEQYIVFIDLAKYMSWIQSHLTST</sequence>
<dbReference type="GO" id="GO:0004252">
    <property type="term" value="F:serine-type endopeptidase activity"/>
    <property type="evidence" value="ECO:0007669"/>
    <property type="project" value="InterPro"/>
</dbReference>
<dbReference type="Pfam" id="PF16030">
    <property type="entry name" value="GD_N"/>
    <property type="match status" value="1"/>
</dbReference>
<evidence type="ECO:0000259" key="2">
    <source>
        <dbReference type="PROSITE" id="PS50240"/>
    </source>
</evidence>
<dbReference type="InterPro" id="IPR009003">
    <property type="entry name" value="Peptidase_S1_PA"/>
</dbReference>
<dbReference type="PANTHER" id="PTHR24260:SF143">
    <property type="entry name" value="SERINE PROTEASE GD-LIKE PROTEIN"/>
    <property type="match status" value="1"/>
</dbReference>
<evidence type="ECO:0000256" key="1">
    <source>
        <dbReference type="SAM" id="MobiDB-lite"/>
    </source>
</evidence>
<dbReference type="InterPro" id="IPR001254">
    <property type="entry name" value="Trypsin_dom"/>
</dbReference>
<evidence type="ECO:0000313" key="3">
    <source>
        <dbReference type="Proteomes" id="UP000515204"/>
    </source>
</evidence>
<dbReference type="InterPro" id="IPR031986">
    <property type="entry name" value="GD_N"/>
</dbReference>
<dbReference type="AlphaFoldDB" id="A0A6P3YHK6"/>
<keyword evidence="3" id="KW-1185">Reference proteome</keyword>
<dbReference type="PROSITE" id="PS50240">
    <property type="entry name" value="TRYPSIN_DOM"/>
    <property type="match status" value="1"/>
</dbReference>